<evidence type="ECO:0000313" key="4">
    <source>
        <dbReference type="WBParaSite" id="NBR_0000538301-mRNA-1"/>
    </source>
</evidence>
<reference evidence="2 3" key="2">
    <citation type="submission" date="2018-11" db="EMBL/GenBank/DDBJ databases">
        <authorList>
            <consortium name="Pathogen Informatics"/>
        </authorList>
    </citation>
    <scope>NUCLEOTIDE SEQUENCE [LARGE SCALE GENOMIC DNA]</scope>
</reference>
<feature type="region of interest" description="Disordered" evidence="1">
    <location>
        <begin position="1"/>
        <end position="30"/>
    </location>
</feature>
<gene>
    <name evidence="2" type="ORF">NBR_LOCUS5383</name>
</gene>
<proteinExistence type="predicted"/>
<accession>A0A0N4XS81</accession>
<reference evidence="4" key="1">
    <citation type="submission" date="2017-02" db="UniProtKB">
        <authorList>
            <consortium name="WormBaseParasite"/>
        </authorList>
    </citation>
    <scope>IDENTIFICATION</scope>
</reference>
<protein>
    <submittedName>
        <fullName evidence="2 4">Uncharacterized protein</fullName>
    </submittedName>
</protein>
<dbReference type="WBParaSite" id="NBR_0000538301-mRNA-1">
    <property type="protein sequence ID" value="NBR_0000538301-mRNA-1"/>
    <property type="gene ID" value="NBR_0000538301"/>
</dbReference>
<keyword evidence="3" id="KW-1185">Reference proteome</keyword>
<evidence type="ECO:0000313" key="2">
    <source>
        <dbReference type="EMBL" id="VDL68972.1"/>
    </source>
</evidence>
<organism evidence="4">
    <name type="scientific">Nippostrongylus brasiliensis</name>
    <name type="common">Rat hookworm</name>
    <dbReference type="NCBI Taxonomy" id="27835"/>
    <lineage>
        <taxon>Eukaryota</taxon>
        <taxon>Metazoa</taxon>
        <taxon>Ecdysozoa</taxon>
        <taxon>Nematoda</taxon>
        <taxon>Chromadorea</taxon>
        <taxon>Rhabditida</taxon>
        <taxon>Rhabditina</taxon>
        <taxon>Rhabditomorpha</taxon>
        <taxon>Strongyloidea</taxon>
        <taxon>Heligmosomidae</taxon>
        <taxon>Nippostrongylus</taxon>
    </lineage>
</organism>
<dbReference type="EMBL" id="UYSL01012830">
    <property type="protein sequence ID" value="VDL68972.1"/>
    <property type="molecule type" value="Genomic_DNA"/>
</dbReference>
<name>A0A0N4XS81_NIPBR</name>
<dbReference type="AlphaFoldDB" id="A0A0N4XS81"/>
<dbReference type="Proteomes" id="UP000271162">
    <property type="component" value="Unassembled WGS sequence"/>
</dbReference>
<evidence type="ECO:0000256" key="1">
    <source>
        <dbReference type="SAM" id="MobiDB-lite"/>
    </source>
</evidence>
<evidence type="ECO:0000313" key="3">
    <source>
        <dbReference type="Proteomes" id="UP000271162"/>
    </source>
</evidence>
<sequence length="30" mass="3474">MTLAEQLRHQKRRRCATSLSTKSIPVSDLF</sequence>